<dbReference type="CDD" id="cd00019">
    <property type="entry name" value="AP2Ec"/>
    <property type="match status" value="1"/>
</dbReference>
<dbReference type="InterPro" id="IPR001719">
    <property type="entry name" value="AP_endonuc_2"/>
</dbReference>
<dbReference type="AlphaFoldDB" id="A0A7V8V8J4"/>
<comment type="cofactor">
    <cofactor evidence="9">
        <name>Zn(2+)</name>
        <dbReference type="ChEBI" id="CHEBI:29105"/>
    </cofactor>
    <text evidence="9">Binds 3 Zn(2+) ions.</text>
</comment>
<evidence type="ECO:0000256" key="7">
    <source>
        <dbReference type="ARBA" id="ARBA00022833"/>
    </source>
</evidence>
<keyword evidence="5 9" id="KW-0227">DNA damage</keyword>
<organism evidence="11 12">
    <name type="scientific">Bremerella alba</name>
    <dbReference type="NCBI Taxonomy" id="980252"/>
    <lineage>
        <taxon>Bacteria</taxon>
        <taxon>Pseudomonadati</taxon>
        <taxon>Planctomycetota</taxon>
        <taxon>Planctomycetia</taxon>
        <taxon>Pirellulales</taxon>
        <taxon>Pirellulaceae</taxon>
        <taxon>Bremerella</taxon>
    </lineage>
</organism>
<evidence type="ECO:0000256" key="9">
    <source>
        <dbReference type="HAMAP-Rule" id="MF_00152"/>
    </source>
</evidence>
<comment type="similarity">
    <text evidence="1 9">Belongs to the AP endonuclease 2 family.</text>
</comment>
<dbReference type="PANTHER" id="PTHR21445">
    <property type="entry name" value="ENDONUCLEASE IV ENDODEOXYRIBONUCLEASE IV"/>
    <property type="match status" value="1"/>
</dbReference>
<evidence type="ECO:0000256" key="8">
    <source>
        <dbReference type="ARBA" id="ARBA00023204"/>
    </source>
</evidence>
<evidence type="ECO:0000256" key="5">
    <source>
        <dbReference type="ARBA" id="ARBA00022763"/>
    </source>
</evidence>
<dbReference type="HAMAP" id="MF_00152">
    <property type="entry name" value="Nfo"/>
    <property type="match status" value="1"/>
</dbReference>
<dbReference type="InterPro" id="IPR036237">
    <property type="entry name" value="Xyl_isomerase-like_sf"/>
</dbReference>
<name>A0A7V8V8J4_9BACT</name>
<dbReference type="InterPro" id="IPR013022">
    <property type="entry name" value="Xyl_isomerase-like_TIM-brl"/>
</dbReference>
<dbReference type="Gene3D" id="3.20.20.150">
    <property type="entry name" value="Divalent-metal-dependent TIM barrel enzymes"/>
    <property type="match status" value="1"/>
</dbReference>
<feature type="binding site" evidence="9">
    <location>
        <position position="110"/>
    </location>
    <ligand>
        <name>Zn(2+)</name>
        <dbReference type="ChEBI" id="CHEBI:29105"/>
        <label>1</label>
    </ligand>
</feature>
<dbReference type="GO" id="GO:0003677">
    <property type="term" value="F:DNA binding"/>
    <property type="evidence" value="ECO:0007669"/>
    <property type="project" value="InterPro"/>
</dbReference>
<feature type="binding site" evidence="9">
    <location>
        <position position="263"/>
    </location>
    <ligand>
        <name>Zn(2+)</name>
        <dbReference type="ChEBI" id="CHEBI:29105"/>
        <label>2</label>
    </ligand>
</feature>
<feature type="binding site" evidence="9">
    <location>
        <position position="233"/>
    </location>
    <ligand>
        <name>Zn(2+)</name>
        <dbReference type="ChEBI" id="CHEBI:29105"/>
        <label>3</label>
    </ligand>
</feature>
<keyword evidence="4 9" id="KW-0255">Endonuclease</keyword>
<dbReference type="SMART" id="SM00518">
    <property type="entry name" value="AP2Ec"/>
    <property type="match status" value="1"/>
</dbReference>
<gene>
    <name evidence="9 11" type="primary">nfo</name>
    <name evidence="11" type="ORF">HOV93_38560</name>
</gene>
<dbReference type="PROSITE" id="PS51432">
    <property type="entry name" value="AP_NUCLEASE_F2_4"/>
    <property type="match status" value="1"/>
</dbReference>
<dbReference type="InterPro" id="IPR018246">
    <property type="entry name" value="AP_endonuc_F2_Zn_BS"/>
</dbReference>
<comment type="caution">
    <text evidence="11">The sequence shown here is derived from an EMBL/GenBank/DDBJ whole genome shotgun (WGS) entry which is preliminary data.</text>
</comment>
<dbReference type="PROSITE" id="PS00731">
    <property type="entry name" value="AP_NUCLEASE_F2_3"/>
    <property type="match status" value="1"/>
</dbReference>
<evidence type="ECO:0000256" key="6">
    <source>
        <dbReference type="ARBA" id="ARBA00022801"/>
    </source>
</evidence>
<reference evidence="11 12" key="1">
    <citation type="submission" date="2020-05" db="EMBL/GenBank/DDBJ databases">
        <title>Bremerella alba sp. nov., a novel planctomycete isolated from the surface of the macroalga Fucus spiralis.</title>
        <authorList>
            <person name="Godinho O."/>
            <person name="Botelho R."/>
            <person name="Albuquerque L."/>
            <person name="Wiegand S."/>
            <person name="Da Costa M.S."/>
            <person name="Lobo-Da-Cunha A."/>
            <person name="Jogler C."/>
            <person name="Lage O.M."/>
        </authorList>
    </citation>
    <scope>NUCLEOTIDE SEQUENCE [LARGE SCALE GENOMIC DNA]</scope>
    <source>
        <strain evidence="11 12">FF15</strain>
    </source>
</reference>
<keyword evidence="6 9" id="KW-0378">Hydrolase</keyword>
<evidence type="ECO:0000313" key="11">
    <source>
        <dbReference type="EMBL" id="MBA2116664.1"/>
    </source>
</evidence>
<sequence>MTQLPVIGAHMSIAGGYYKAVESAADLAMSSVQLFCKNNNQWRAKEITDKDVSLFQEALAKHNVGSPLCHASYLINLASPKPELWEKSVEGLRIEMLRCEQLGIPNLVFHPGAHMEATLEEGIARIVKAIDELHQQLPDCPVTLLLETTAGQGSSIGHKFEHLQAILEGVQEGERVAVCLDTCHIFAAGYPISDEKDFKATFKDFHKLIGFDKLRAIHLNDSKKDLGSRVDRHDHIGEGKIGPEAFGHMLNDRRFKKIPMYLETPKGEEDGVLNDAKNLAKLHSLIK</sequence>
<feature type="binding site" evidence="9">
    <location>
        <position position="184"/>
    </location>
    <ligand>
        <name>Zn(2+)</name>
        <dbReference type="ChEBI" id="CHEBI:29105"/>
        <label>3</label>
    </ligand>
</feature>
<proteinExistence type="inferred from homology"/>
<dbReference type="RefSeq" id="WP_235990656.1">
    <property type="nucleotide sequence ID" value="NZ_JABRWO010000011.1"/>
</dbReference>
<feature type="binding site" evidence="9">
    <location>
        <position position="147"/>
    </location>
    <ligand>
        <name>Zn(2+)</name>
        <dbReference type="ChEBI" id="CHEBI:29105"/>
        <label>1</label>
    </ligand>
</feature>
<dbReference type="SUPFAM" id="SSF51658">
    <property type="entry name" value="Xylose isomerase-like"/>
    <property type="match status" value="1"/>
</dbReference>
<keyword evidence="3 9" id="KW-0479">Metal-binding</keyword>
<evidence type="ECO:0000256" key="3">
    <source>
        <dbReference type="ARBA" id="ARBA00022723"/>
    </source>
</evidence>
<feature type="domain" description="Xylose isomerase-like TIM barrel" evidence="10">
    <location>
        <begin position="22"/>
        <end position="277"/>
    </location>
</feature>
<comment type="catalytic activity">
    <reaction evidence="9">
        <text>Endonucleolytic cleavage to 5'-phosphooligonucleotide end-products.</text>
        <dbReference type="EC" id="3.1.21.2"/>
    </reaction>
</comment>
<dbReference type="Proteomes" id="UP000551616">
    <property type="component" value="Unassembled WGS sequence"/>
</dbReference>
<dbReference type="PROSITE" id="PS00729">
    <property type="entry name" value="AP_NUCLEASE_F2_1"/>
    <property type="match status" value="1"/>
</dbReference>
<evidence type="ECO:0000259" key="10">
    <source>
        <dbReference type="Pfam" id="PF01261"/>
    </source>
</evidence>
<dbReference type="GO" id="GO:0003906">
    <property type="term" value="F:DNA-(apurinic or apyrimidinic site) endonuclease activity"/>
    <property type="evidence" value="ECO:0007669"/>
    <property type="project" value="TreeGrafter"/>
</dbReference>
<dbReference type="FunFam" id="3.20.20.150:FF:000001">
    <property type="entry name" value="Probable endonuclease 4"/>
    <property type="match status" value="1"/>
</dbReference>
<dbReference type="GO" id="GO:0008833">
    <property type="term" value="F:deoxyribonuclease IV (phage-T4-induced) activity"/>
    <property type="evidence" value="ECO:0007669"/>
    <property type="project" value="UniProtKB-UniRule"/>
</dbReference>
<accession>A0A7V8V8J4</accession>
<dbReference type="Pfam" id="PF01261">
    <property type="entry name" value="AP_endonuc_2"/>
    <property type="match status" value="1"/>
</dbReference>
<feature type="binding site" evidence="9">
    <location>
        <position position="70"/>
    </location>
    <ligand>
        <name>Zn(2+)</name>
        <dbReference type="ChEBI" id="CHEBI:29105"/>
        <label>1</label>
    </ligand>
</feature>
<dbReference type="EMBL" id="JABRWO010000011">
    <property type="protein sequence ID" value="MBA2116664.1"/>
    <property type="molecule type" value="Genomic_DNA"/>
</dbReference>
<keyword evidence="8 9" id="KW-0234">DNA repair</keyword>
<dbReference type="GO" id="GO:0006284">
    <property type="term" value="P:base-excision repair"/>
    <property type="evidence" value="ECO:0007669"/>
    <property type="project" value="TreeGrafter"/>
</dbReference>
<keyword evidence="2 9" id="KW-0540">Nuclease</keyword>
<dbReference type="NCBIfam" id="TIGR00587">
    <property type="entry name" value="nfo"/>
    <property type="match status" value="1"/>
</dbReference>
<comment type="function">
    <text evidence="9">Endonuclease IV plays a role in DNA repair. It cleaves phosphodiester bonds at apurinic or apyrimidinic (AP) sites, generating a 3'-hydroxyl group and a 5'-terminal sugar phosphate.</text>
</comment>
<dbReference type="GO" id="GO:0008081">
    <property type="term" value="F:phosphoric diester hydrolase activity"/>
    <property type="evidence" value="ECO:0007669"/>
    <property type="project" value="TreeGrafter"/>
</dbReference>
<dbReference type="GO" id="GO:0008270">
    <property type="term" value="F:zinc ion binding"/>
    <property type="evidence" value="ECO:0007669"/>
    <property type="project" value="UniProtKB-UniRule"/>
</dbReference>
<evidence type="ECO:0000256" key="4">
    <source>
        <dbReference type="ARBA" id="ARBA00022759"/>
    </source>
</evidence>
<keyword evidence="12" id="KW-1185">Reference proteome</keyword>
<evidence type="ECO:0000313" key="12">
    <source>
        <dbReference type="Proteomes" id="UP000551616"/>
    </source>
</evidence>
<protein>
    <recommendedName>
        <fullName evidence="9">Probable endonuclease 4</fullName>
        <ecNumber evidence="9">3.1.21.2</ecNumber>
    </recommendedName>
    <alternativeName>
        <fullName evidence="9">Endodeoxyribonuclease IV</fullName>
    </alternativeName>
    <alternativeName>
        <fullName evidence="9">Endonuclease IV</fullName>
    </alternativeName>
</protein>
<feature type="binding site" evidence="9">
    <location>
        <position position="181"/>
    </location>
    <ligand>
        <name>Zn(2+)</name>
        <dbReference type="ChEBI" id="CHEBI:29105"/>
        <label>2</label>
    </ligand>
</feature>
<keyword evidence="7 9" id="KW-0862">Zinc</keyword>
<evidence type="ECO:0000256" key="1">
    <source>
        <dbReference type="ARBA" id="ARBA00005340"/>
    </source>
</evidence>
<dbReference type="EC" id="3.1.21.2" evidence="9"/>
<feature type="binding site" evidence="9">
    <location>
        <position position="147"/>
    </location>
    <ligand>
        <name>Zn(2+)</name>
        <dbReference type="ChEBI" id="CHEBI:29105"/>
        <label>2</label>
    </ligand>
</feature>
<feature type="binding site" evidence="9">
    <location>
        <position position="218"/>
    </location>
    <ligand>
        <name>Zn(2+)</name>
        <dbReference type="ChEBI" id="CHEBI:29105"/>
        <label>2</label>
    </ligand>
</feature>
<evidence type="ECO:0000256" key="2">
    <source>
        <dbReference type="ARBA" id="ARBA00022722"/>
    </source>
</evidence>
<dbReference type="PANTHER" id="PTHR21445:SF0">
    <property type="entry name" value="APURINIC-APYRIMIDINIC ENDONUCLEASE"/>
    <property type="match status" value="1"/>
</dbReference>
<dbReference type="PROSITE" id="PS00730">
    <property type="entry name" value="AP_NUCLEASE_F2_2"/>
    <property type="match status" value="1"/>
</dbReference>
<feature type="binding site" evidence="9">
    <location>
        <position position="231"/>
    </location>
    <ligand>
        <name>Zn(2+)</name>
        <dbReference type="ChEBI" id="CHEBI:29105"/>
        <label>3</label>
    </ligand>
</feature>